<dbReference type="Pfam" id="PF00931">
    <property type="entry name" value="NB-ARC"/>
    <property type="match status" value="1"/>
</dbReference>
<keyword evidence="4" id="KW-0378">Hydrolase</keyword>
<dbReference type="InterPro" id="IPR000157">
    <property type="entry name" value="TIR_dom"/>
</dbReference>
<feature type="region of interest" description="Disordered" evidence="8">
    <location>
        <begin position="1032"/>
        <end position="1062"/>
    </location>
</feature>
<evidence type="ECO:0000256" key="8">
    <source>
        <dbReference type="SAM" id="MobiDB-lite"/>
    </source>
</evidence>
<dbReference type="Proteomes" id="UP000504610">
    <property type="component" value="Chromosome 7"/>
</dbReference>
<dbReference type="FunFam" id="3.40.50.300:FF:001002">
    <property type="entry name" value="Disease resistance protein (TIR-NBS-LRR class)"/>
    <property type="match status" value="1"/>
</dbReference>
<dbReference type="RefSeq" id="XP_018446476.1">
    <property type="nucleotide sequence ID" value="XM_018590974.2"/>
</dbReference>
<dbReference type="GO" id="GO:0043531">
    <property type="term" value="F:ADP binding"/>
    <property type="evidence" value="ECO:0007669"/>
    <property type="project" value="InterPro"/>
</dbReference>
<organism evidence="10 11">
    <name type="scientific">Raphanus sativus</name>
    <name type="common">Radish</name>
    <name type="synonym">Raphanus raphanistrum var. sativus</name>
    <dbReference type="NCBI Taxonomy" id="3726"/>
    <lineage>
        <taxon>Eukaryota</taxon>
        <taxon>Viridiplantae</taxon>
        <taxon>Streptophyta</taxon>
        <taxon>Embryophyta</taxon>
        <taxon>Tracheophyta</taxon>
        <taxon>Spermatophyta</taxon>
        <taxon>Magnoliopsida</taxon>
        <taxon>eudicotyledons</taxon>
        <taxon>Gunneridae</taxon>
        <taxon>Pentapetalae</taxon>
        <taxon>rosids</taxon>
        <taxon>malvids</taxon>
        <taxon>Brassicales</taxon>
        <taxon>Brassicaceae</taxon>
        <taxon>Brassiceae</taxon>
        <taxon>Raphanus</taxon>
    </lineage>
</organism>
<comment type="catalytic activity">
    <reaction evidence="7">
        <text>NAD(+) + H2O = ADP-D-ribose + nicotinamide + H(+)</text>
        <dbReference type="Rhea" id="RHEA:16301"/>
        <dbReference type="ChEBI" id="CHEBI:15377"/>
        <dbReference type="ChEBI" id="CHEBI:15378"/>
        <dbReference type="ChEBI" id="CHEBI:17154"/>
        <dbReference type="ChEBI" id="CHEBI:57540"/>
        <dbReference type="ChEBI" id="CHEBI:57967"/>
        <dbReference type="EC" id="3.2.2.6"/>
    </reaction>
    <physiologicalReaction direction="left-to-right" evidence="7">
        <dbReference type="Rhea" id="RHEA:16302"/>
    </physiologicalReaction>
</comment>
<dbReference type="SUPFAM" id="SSF52200">
    <property type="entry name" value="Toll/Interleukin receptor TIR domain"/>
    <property type="match status" value="1"/>
</dbReference>
<feature type="compositionally biased region" description="Polar residues" evidence="8">
    <location>
        <begin position="1032"/>
        <end position="1042"/>
    </location>
</feature>
<dbReference type="InterPro" id="IPR042197">
    <property type="entry name" value="Apaf_helical"/>
</dbReference>
<dbReference type="FunFam" id="1.10.8.430:FF:000002">
    <property type="entry name" value="Disease resistance protein (TIR-NBS-LRR class)"/>
    <property type="match status" value="1"/>
</dbReference>
<dbReference type="InterPro" id="IPR058192">
    <property type="entry name" value="WHD_ROQ1-like"/>
</dbReference>
<dbReference type="FunFam" id="3.80.10.10:FF:000386">
    <property type="entry name" value="Disease resistance protein RPS4"/>
    <property type="match status" value="1"/>
</dbReference>
<dbReference type="InterPro" id="IPR032675">
    <property type="entry name" value="LRR_dom_sf"/>
</dbReference>
<dbReference type="InterPro" id="IPR045344">
    <property type="entry name" value="C-JID"/>
</dbReference>
<evidence type="ECO:0000256" key="4">
    <source>
        <dbReference type="ARBA" id="ARBA00022801"/>
    </source>
</evidence>
<dbReference type="InterPro" id="IPR002182">
    <property type="entry name" value="NB-ARC"/>
</dbReference>
<sequence length="1062" mass="120924">MASSRSRSLQVFPSFRGEDVRRTFLSHLIGALDRKLVRTVFKDSQIERGHSISPALVQAIRDSRVSIIVLSKNYASSSWCLDELLEILKCREELGQIVMTIFYDLDPSHVRYQTGEFGKAFEKTCEKKTVDEAKQWRLALTEVANIHGHHSRKWDSEAHMIEDFVNDVSCKLNCSQSSSEEFDGLIGVEVHIANMVSLLCLDAEEQVLMVGIWGPSGIGKTTIARALFGRLSHRFQRCVFIDRSFVDKTLENFRRINLDDYGVKLQLQQKFLSEILDHKDVKIDHLGVLGGRLQNHRVLIVLDDVDDRLLLDALVGQALWFGSGSRIIVITKDVHLLRSHGITTERVYEVVFPSEDQALEMFCQSAFKRNSPPDGFTDLAVQVSKLAGNLPLGLNLLGSSLRGRNKEDWIDMLPELRTCLNGDIEKTLRFGYDRLKETHKRLFLHVACLFNGEEVDSLKWLLADSDVDVNTGLRVLVERSLIRITTTHLCKTVEMHSLLQEMGRGIVSAQSFDEPGERQFLIDSKNICDVLEDNTGSKAVLGISWNISEIDELFTLEEGAFKGMCNLRFLKIYKNPLEERNEENKLYFPQGIQSLSRRLRLLHWDSYPMTRMPSDFSPAYLVELGMIDSELEKMWEGVQPLKYLKNMSLWRSKKLKEVPDLSKAPNLEELYLADCQSLETLPSSIRHLKKLKTLNMEECRKLEVLPTNINLESLSNLTLFGCSLVRSFPDISRNVSVLSLENTAIEEVPWWIEKMTGLTGLFMSGCSKLSRISPNISKLKHLEDVDFSSCSALTEDSWDDDPQVMVPAPIGDLDMSDNTFTRLPHSFVSIKPRELDIGNCRKLVSLPELLQTSSLKILRAQDCVSLERVASHRFRNPETILHFINCFELEQESLIRSSVFKYMILPGGRVPECFAHRASGSYLMVPLVESFLYGSSLRFRACLLIDTDSTKPTWFKSVIRVWCLLKGSQGNNHFHSSDLRVLILVTRLLDRHLAVFDCSFPLDNGNYDAVEIKFGWDVCEIKECGIRFFSEVSPSSSDNQPGDANKLSEENSVRQLKRRKQM</sequence>
<dbReference type="PANTHER" id="PTHR11017">
    <property type="entry name" value="LEUCINE-RICH REPEAT-CONTAINING PROTEIN"/>
    <property type="match status" value="1"/>
</dbReference>
<dbReference type="PROSITE" id="PS50104">
    <property type="entry name" value="TIR"/>
    <property type="match status" value="1"/>
</dbReference>
<dbReference type="PANTHER" id="PTHR11017:SF228">
    <property type="entry name" value="ADP-RIBOSYL CYCLASE_CYCLIC ADP-RIBOSE HYDROLASE-RELATED"/>
    <property type="match status" value="1"/>
</dbReference>
<accession>A0A6J0KG23</accession>
<dbReference type="SUPFAM" id="SSF52058">
    <property type="entry name" value="L domain-like"/>
    <property type="match status" value="1"/>
</dbReference>
<evidence type="ECO:0000256" key="2">
    <source>
        <dbReference type="ARBA" id="ARBA00022614"/>
    </source>
</evidence>
<dbReference type="InterPro" id="IPR035897">
    <property type="entry name" value="Toll_tir_struct_dom_sf"/>
</dbReference>
<dbReference type="GO" id="GO:0061809">
    <property type="term" value="F:NAD+ nucleosidase activity, cyclic ADP-ribose generating"/>
    <property type="evidence" value="ECO:0007669"/>
    <property type="project" value="UniProtKB-EC"/>
</dbReference>
<dbReference type="InterPro" id="IPR027417">
    <property type="entry name" value="P-loop_NTPase"/>
</dbReference>
<dbReference type="KEGG" id="rsz:108818108"/>
<gene>
    <name evidence="11" type="primary">LOC108818108</name>
</gene>
<keyword evidence="2" id="KW-0433">Leucine-rich repeat</keyword>
<keyword evidence="6" id="KW-0520">NAD</keyword>
<dbReference type="PRINTS" id="PR00364">
    <property type="entry name" value="DISEASERSIST"/>
</dbReference>
<dbReference type="Gene3D" id="3.40.50.10140">
    <property type="entry name" value="Toll/interleukin-1 receptor homology (TIR) domain"/>
    <property type="match status" value="1"/>
</dbReference>
<keyword evidence="3" id="KW-0677">Repeat</keyword>
<evidence type="ECO:0000256" key="6">
    <source>
        <dbReference type="ARBA" id="ARBA00023027"/>
    </source>
</evidence>
<evidence type="ECO:0000256" key="5">
    <source>
        <dbReference type="ARBA" id="ARBA00022821"/>
    </source>
</evidence>
<dbReference type="Gene3D" id="3.40.50.300">
    <property type="entry name" value="P-loop containing nucleotide triphosphate hydrolases"/>
    <property type="match status" value="1"/>
</dbReference>
<dbReference type="SMART" id="SM00382">
    <property type="entry name" value="AAA"/>
    <property type="match status" value="1"/>
</dbReference>
<dbReference type="EC" id="3.2.2.6" evidence="1"/>
<evidence type="ECO:0000259" key="9">
    <source>
        <dbReference type="PROSITE" id="PS50104"/>
    </source>
</evidence>
<dbReference type="Pfam" id="PF23282">
    <property type="entry name" value="WHD_ROQ1"/>
    <property type="match status" value="1"/>
</dbReference>
<evidence type="ECO:0000256" key="7">
    <source>
        <dbReference type="ARBA" id="ARBA00047304"/>
    </source>
</evidence>
<feature type="domain" description="TIR" evidence="9">
    <location>
        <begin position="7"/>
        <end position="172"/>
    </location>
</feature>
<name>A0A6J0KG23_RAPSA</name>
<dbReference type="InterPro" id="IPR044974">
    <property type="entry name" value="Disease_R_plants"/>
</dbReference>
<dbReference type="FunFam" id="3.40.50.10140:FF:000007">
    <property type="entry name" value="Disease resistance protein (TIR-NBS-LRR class)"/>
    <property type="match status" value="1"/>
</dbReference>
<dbReference type="GeneID" id="108818108"/>
<dbReference type="OrthoDB" id="1044810at2759"/>
<dbReference type="GO" id="GO:0007165">
    <property type="term" value="P:signal transduction"/>
    <property type="evidence" value="ECO:0007669"/>
    <property type="project" value="InterPro"/>
</dbReference>
<protein>
    <recommendedName>
        <fullName evidence="1">ADP-ribosyl cyclase/cyclic ADP-ribose hydrolase</fullName>
        <ecNumber evidence="1">3.2.2.6</ecNumber>
    </recommendedName>
</protein>
<keyword evidence="10" id="KW-1185">Reference proteome</keyword>
<dbReference type="SMART" id="SM00255">
    <property type="entry name" value="TIR"/>
    <property type="match status" value="1"/>
</dbReference>
<dbReference type="GO" id="GO:0006952">
    <property type="term" value="P:defense response"/>
    <property type="evidence" value="ECO:0007669"/>
    <property type="project" value="UniProtKB-KW"/>
</dbReference>
<reference evidence="10" key="1">
    <citation type="journal article" date="2019" name="Database">
        <title>The radish genome database (RadishGD): an integrated information resource for radish genomics.</title>
        <authorList>
            <person name="Yu H.J."/>
            <person name="Baek S."/>
            <person name="Lee Y.J."/>
            <person name="Cho A."/>
            <person name="Mun J.H."/>
        </authorList>
    </citation>
    <scope>NUCLEOTIDE SEQUENCE [LARGE SCALE GENOMIC DNA]</scope>
    <source>
        <strain evidence="10">cv. WK10039</strain>
    </source>
</reference>
<evidence type="ECO:0000313" key="11">
    <source>
        <dbReference type="RefSeq" id="XP_018446476.1"/>
    </source>
</evidence>
<dbReference type="SUPFAM" id="SSF52540">
    <property type="entry name" value="P-loop containing nucleoside triphosphate hydrolases"/>
    <property type="match status" value="1"/>
</dbReference>
<evidence type="ECO:0000313" key="10">
    <source>
        <dbReference type="Proteomes" id="UP000504610"/>
    </source>
</evidence>
<evidence type="ECO:0000256" key="1">
    <source>
        <dbReference type="ARBA" id="ARBA00011982"/>
    </source>
</evidence>
<dbReference type="Gene3D" id="3.80.10.10">
    <property type="entry name" value="Ribonuclease Inhibitor"/>
    <property type="match status" value="2"/>
</dbReference>
<dbReference type="Pfam" id="PF20160">
    <property type="entry name" value="C-JID"/>
    <property type="match status" value="1"/>
</dbReference>
<dbReference type="Gene3D" id="1.10.8.430">
    <property type="entry name" value="Helical domain of apoptotic protease-activating factors"/>
    <property type="match status" value="1"/>
</dbReference>
<dbReference type="InterPro" id="IPR003593">
    <property type="entry name" value="AAA+_ATPase"/>
</dbReference>
<dbReference type="Pfam" id="PF01582">
    <property type="entry name" value="TIR"/>
    <property type="match status" value="1"/>
</dbReference>
<keyword evidence="5" id="KW-0611">Plant defense</keyword>
<dbReference type="AlphaFoldDB" id="A0A6J0KG23"/>
<reference evidence="11" key="2">
    <citation type="submission" date="2025-08" db="UniProtKB">
        <authorList>
            <consortium name="RefSeq"/>
        </authorList>
    </citation>
    <scope>IDENTIFICATION</scope>
    <source>
        <tissue evidence="11">Leaf</tissue>
    </source>
</reference>
<proteinExistence type="predicted"/>
<evidence type="ECO:0000256" key="3">
    <source>
        <dbReference type="ARBA" id="ARBA00022737"/>
    </source>
</evidence>